<sequence>MHVAQRPLSLGLGTAALSPCSSRLPAALGASRRADKLHLFSQLRYWVPELVIYCGRRQSSKKTLLLSGHFSHASSHTHSQQLFRREKRSPLSTLALGCPRVAMCSIEP</sequence>
<comment type="caution">
    <text evidence="1">The sequence shown here is derived from an EMBL/GenBank/DDBJ whole genome shotgun (WGS) entry which is preliminary data.</text>
</comment>
<name>A0AAV7PIY6_PLEWA</name>
<keyword evidence="2" id="KW-1185">Reference proteome</keyword>
<evidence type="ECO:0000313" key="1">
    <source>
        <dbReference type="EMBL" id="KAJ1128262.1"/>
    </source>
</evidence>
<reference evidence="1" key="1">
    <citation type="journal article" date="2022" name="bioRxiv">
        <title>Sequencing and chromosome-scale assembly of the giantPleurodeles waltlgenome.</title>
        <authorList>
            <person name="Brown T."/>
            <person name="Elewa A."/>
            <person name="Iarovenko S."/>
            <person name="Subramanian E."/>
            <person name="Araus A.J."/>
            <person name="Petzold A."/>
            <person name="Susuki M."/>
            <person name="Suzuki K.-i.T."/>
            <person name="Hayashi T."/>
            <person name="Toyoda A."/>
            <person name="Oliveira C."/>
            <person name="Osipova E."/>
            <person name="Leigh N.D."/>
            <person name="Simon A."/>
            <person name="Yun M.H."/>
        </authorList>
    </citation>
    <scope>NUCLEOTIDE SEQUENCE</scope>
    <source>
        <strain evidence="1">20211129_DDA</strain>
        <tissue evidence="1">Liver</tissue>
    </source>
</reference>
<dbReference type="Proteomes" id="UP001066276">
    <property type="component" value="Chromosome 7"/>
</dbReference>
<evidence type="ECO:0008006" key="3">
    <source>
        <dbReference type="Google" id="ProtNLM"/>
    </source>
</evidence>
<organism evidence="1 2">
    <name type="scientific">Pleurodeles waltl</name>
    <name type="common">Iberian ribbed newt</name>
    <dbReference type="NCBI Taxonomy" id="8319"/>
    <lineage>
        <taxon>Eukaryota</taxon>
        <taxon>Metazoa</taxon>
        <taxon>Chordata</taxon>
        <taxon>Craniata</taxon>
        <taxon>Vertebrata</taxon>
        <taxon>Euteleostomi</taxon>
        <taxon>Amphibia</taxon>
        <taxon>Batrachia</taxon>
        <taxon>Caudata</taxon>
        <taxon>Salamandroidea</taxon>
        <taxon>Salamandridae</taxon>
        <taxon>Pleurodelinae</taxon>
        <taxon>Pleurodeles</taxon>
    </lineage>
</organism>
<protein>
    <recommendedName>
        <fullName evidence="3">Secreted protein</fullName>
    </recommendedName>
</protein>
<evidence type="ECO:0000313" key="2">
    <source>
        <dbReference type="Proteomes" id="UP001066276"/>
    </source>
</evidence>
<accession>A0AAV7PIY6</accession>
<gene>
    <name evidence="1" type="ORF">NDU88_006641</name>
</gene>
<dbReference type="EMBL" id="JANPWB010000011">
    <property type="protein sequence ID" value="KAJ1128262.1"/>
    <property type="molecule type" value="Genomic_DNA"/>
</dbReference>
<proteinExistence type="predicted"/>
<dbReference type="AlphaFoldDB" id="A0AAV7PIY6"/>